<evidence type="ECO:0000259" key="5">
    <source>
        <dbReference type="PROSITE" id="PS50893"/>
    </source>
</evidence>
<dbReference type="OrthoDB" id="9778572at2"/>
<name>A0A562UY26_9ACTN</name>
<proteinExistence type="inferred from homology"/>
<comment type="similarity">
    <text evidence="1">Belongs to the ABC transporter superfamily.</text>
</comment>
<dbReference type="InterPro" id="IPR003439">
    <property type="entry name" value="ABC_transporter-like_ATP-bd"/>
</dbReference>
<keyword evidence="7" id="KW-1185">Reference proteome</keyword>
<evidence type="ECO:0000256" key="4">
    <source>
        <dbReference type="ARBA" id="ARBA00022840"/>
    </source>
</evidence>
<dbReference type="GO" id="GO:0022857">
    <property type="term" value="F:transmembrane transporter activity"/>
    <property type="evidence" value="ECO:0007669"/>
    <property type="project" value="TreeGrafter"/>
</dbReference>
<dbReference type="EMBL" id="VLLL01000007">
    <property type="protein sequence ID" value="TWJ10506.1"/>
    <property type="molecule type" value="Genomic_DNA"/>
</dbReference>
<dbReference type="PROSITE" id="PS50893">
    <property type="entry name" value="ABC_TRANSPORTER_2"/>
    <property type="match status" value="1"/>
</dbReference>
<dbReference type="Pfam" id="PF00005">
    <property type="entry name" value="ABC_tran"/>
    <property type="match status" value="1"/>
</dbReference>
<reference evidence="6 7" key="1">
    <citation type="journal article" date="2013" name="Stand. Genomic Sci.">
        <title>Genomic Encyclopedia of Type Strains, Phase I: The one thousand microbial genomes (KMG-I) project.</title>
        <authorList>
            <person name="Kyrpides N.C."/>
            <person name="Woyke T."/>
            <person name="Eisen J.A."/>
            <person name="Garrity G."/>
            <person name="Lilburn T.G."/>
            <person name="Beck B.J."/>
            <person name="Whitman W.B."/>
            <person name="Hugenholtz P."/>
            <person name="Klenk H.P."/>
        </authorList>
    </citation>
    <scope>NUCLEOTIDE SEQUENCE [LARGE SCALE GENOMIC DNA]</scope>
    <source>
        <strain evidence="6 7">DSM 45044</strain>
    </source>
</reference>
<protein>
    <submittedName>
        <fullName evidence="6">Putative ABC transport system ATP-binding protein</fullName>
    </submittedName>
</protein>
<evidence type="ECO:0000256" key="3">
    <source>
        <dbReference type="ARBA" id="ARBA00022741"/>
    </source>
</evidence>
<dbReference type="PROSITE" id="PS00211">
    <property type="entry name" value="ABC_TRANSPORTER_1"/>
    <property type="match status" value="1"/>
</dbReference>
<evidence type="ECO:0000256" key="1">
    <source>
        <dbReference type="ARBA" id="ARBA00005417"/>
    </source>
</evidence>
<keyword evidence="4 6" id="KW-0067">ATP-binding</keyword>
<dbReference type="InterPro" id="IPR015854">
    <property type="entry name" value="ABC_transpr_LolD-like"/>
</dbReference>
<keyword evidence="3" id="KW-0547">Nucleotide-binding</keyword>
<evidence type="ECO:0000313" key="7">
    <source>
        <dbReference type="Proteomes" id="UP000321617"/>
    </source>
</evidence>
<dbReference type="SUPFAM" id="SSF52540">
    <property type="entry name" value="P-loop containing nucleoside triphosphate hydrolases"/>
    <property type="match status" value="1"/>
</dbReference>
<dbReference type="InterPro" id="IPR017871">
    <property type="entry name" value="ABC_transporter-like_CS"/>
</dbReference>
<dbReference type="RefSeq" id="WP_147141096.1">
    <property type="nucleotide sequence ID" value="NZ_BAABIJ010000003.1"/>
</dbReference>
<evidence type="ECO:0000313" key="6">
    <source>
        <dbReference type="EMBL" id="TWJ10506.1"/>
    </source>
</evidence>
<feature type="domain" description="ABC transporter" evidence="5">
    <location>
        <begin position="2"/>
        <end position="226"/>
    </location>
</feature>
<dbReference type="AlphaFoldDB" id="A0A562UY26"/>
<dbReference type="CDD" id="cd03255">
    <property type="entry name" value="ABC_MJ0796_LolCDE_FtsE"/>
    <property type="match status" value="1"/>
</dbReference>
<dbReference type="SMART" id="SM00382">
    <property type="entry name" value="AAA"/>
    <property type="match status" value="1"/>
</dbReference>
<dbReference type="InterPro" id="IPR027417">
    <property type="entry name" value="P-loop_NTPase"/>
</dbReference>
<dbReference type="GO" id="GO:0098796">
    <property type="term" value="C:membrane protein complex"/>
    <property type="evidence" value="ECO:0007669"/>
    <property type="project" value="UniProtKB-ARBA"/>
</dbReference>
<dbReference type="Proteomes" id="UP000321617">
    <property type="component" value="Unassembled WGS sequence"/>
</dbReference>
<dbReference type="PANTHER" id="PTHR24220">
    <property type="entry name" value="IMPORT ATP-BINDING PROTEIN"/>
    <property type="match status" value="1"/>
</dbReference>
<keyword evidence="2" id="KW-0813">Transport</keyword>
<evidence type="ECO:0000256" key="2">
    <source>
        <dbReference type="ARBA" id="ARBA00022448"/>
    </source>
</evidence>
<dbReference type="GO" id="GO:0005524">
    <property type="term" value="F:ATP binding"/>
    <property type="evidence" value="ECO:0007669"/>
    <property type="project" value="UniProtKB-KW"/>
</dbReference>
<dbReference type="Gene3D" id="3.40.50.300">
    <property type="entry name" value="P-loop containing nucleotide triphosphate hydrolases"/>
    <property type="match status" value="1"/>
</dbReference>
<comment type="caution">
    <text evidence="6">The sequence shown here is derived from an EMBL/GenBank/DDBJ whole genome shotgun (WGS) entry which is preliminary data.</text>
</comment>
<organism evidence="6 7">
    <name type="scientific">Stackebrandtia albiflava</name>
    <dbReference type="NCBI Taxonomy" id="406432"/>
    <lineage>
        <taxon>Bacteria</taxon>
        <taxon>Bacillati</taxon>
        <taxon>Actinomycetota</taxon>
        <taxon>Actinomycetes</taxon>
        <taxon>Glycomycetales</taxon>
        <taxon>Glycomycetaceae</taxon>
        <taxon>Stackebrandtia</taxon>
    </lineage>
</organism>
<dbReference type="GO" id="GO:0005886">
    <property type="term" value="C:plasma membrane"/>
    <property type="evidence" value="ECO:0007669"/>
    <property type="project" value="TreeGrafter"/>
</dbReference>
<dbReference type="GO" id="GO:0016887">
    <property type="term" value="F:ATP hydrolysis activity"/>
    <property type="evidence" value="ECO:0007669"/>
    <property type="project" value="InterPro"/>
</dbReference>
<sequence length="226" mass="24064">MLLVEDVAKRFKSGGGAVDAVDGVSFEIATGTFAAIVGRSGSGKSTLLGLLGALDSPSAGKITMDDVDVTALSPRGQVAYRRDRIGFVFQQYHLIPDLTAVQNVMLPMEFAGRRTAERRARAVELLDRVGLTGGKQTRLPGRLSGGEQQRVSVARALANRPSLILADEPTGNLDSRNGKRIITLLREFAGGGTTVVVVTHDRGLASRADLTLAMNDGRIVHRKSKT</sequence>
<gene>
    <name evidence="6" type="ORF">LX16_3923</name>
</gene>
<dbReference type="PANTHER" id="PTHR24220:SF689">
    <property type="entry name" value="LIPOPROTEIN-RELEASING SYSTEM ATP-BINDING PROTEIN LOLD"/>
    <property type="match status" value="1"/>
</dbReference>
<dbReference type="InterPro" id="IPR017911">
    <property type="entry name" value="MacB-like_ATP-bd"/>
</dbReference>
<accession>A0A562UY26</accession>
<dbReference type="InterPro" id="IPR003593">
    <property type="entry name" value="AAA+_ATPase"/>
</dbReference>
<dbReference type="FunFam" id="3.40.50.300:FF:000032">
    <property type="entry name" value="Export ABC transporter ATP-binding protein"/>
    <property type="match status" value="1"/>
</dbReference>